<evidence type="ECO:0000313" key="3">
    <source>
        <dbReference type="EMBL" id="AUJ29259.1"/>
    </source>
</evidence>
<dbReference type="PANTHER" id="PTHR47505:SF1">
    <property type="entry name" value="DNA UTILIZATION PROTEIN YHGH"/>
    <property type="match status" value="1"/>
</dbReference>
<dbReference type="GO" id="GO:0016757">
    <property type="term" value="F:glycosyltransferase activity"/>
    <property type="evidence" value="ECO:0007669"/>
    <property type="project" value="UniProtKB-KW"/>
</dbReference>
<proteinExistence type="inferred from homology"/>
<evidence type="ECO:0000313" key="4">
    <source>
        <dbReference type="Proteomes" id="UP000314960"/>
    </source>
</evidence>
<dbReference type="InterPro" id="IPR000836">
    <property type="entry name" value="PRTase_dom"/>
</dbReference>
<comment type="similarity">
    <text evidence="1">Belongs to the ComF/GntX family.</text>
</comment>
<organism evidence="3 4">
    <name type="scientific">Liquorilactobacillus hordei</name>
    <dbReference type="NCBI Taxonomy" id="468911"/>
    <lineage>
        <taxon>Bacteria</taxon>
        <taxon>Bacillati</taxon>
        <taxon>Bacillota</taxon>
        <taxon>Bacilli</taxon>
        <taxon>Lactobacillales</taxon>
        <taxon>Lactobacillaceae</taxon>
        <taxon>Liquorilactobacillus</taxon>
    </lineage>
</organism>
<keyword evidence="3" id="KW-0328">Glycosyltransferase</keyword>
<name>A0A3Q8CSF6_9LACO</name>
<dbReference type="InterPro" id="IPR051910">
    <property type="entry name" value="ComF/GntX_DNA_util-trans"/>
</dbReference>
<evidence type="ECO:0000256" key="1">
    <source>
        <dbReference type="ARBA" id="ARBA00008007"/>
    </source>
</evidence>
<protein>
    <submittedName>
        <fullName evidence="3">Amidophosphoribosyltransferase</fullName>
    </submittedName>
</protein>
<dbReference type="PANTHER" id="PTHR47505">
    <property type="entry name" value="DNA UTILIZATION PROTEIN YHGH"/>
    <property type="match status" value="1"/>
</dbReference>
<dbReference type="InterPro" id="IPR029057">
    <property type="entry name" value="PRTase-like"/>
</dbReference>
<reference evidence="3 4" key="1">
    <citation type="submission" date="2016-11" db="EMBL/GenBank/DDBJ databases">
        <title>Interaction between Lactobacillus species and yeast in water kefir.</title>
        <authorList>
            <person name="Behr J."/>
            <person name="Xu D."/>
            <person name="Vogel R.F."/>
        </authorList>
    </citation>
    <scope>NUCLEOTIDE SEQUENCE [LARGE SCALE GENOMIC DNA]</scope>
    <source>
        <strain evidence="3 4">TMW 1.1822</strain>
    </source>
</reference>
<keyword evidence="3" id="KW-0808">Transferase</keyword>
<dbReference type="KEGG" id="lhw:BSQ49_03015"/>
<gene>
    <name evidence="3" type="ORF">BSQ49_03015</name>
</gene>
<evidence type="ECO:0000259" key="2">
    <source>
        <dbReference type="Pfam" id="PF00156"/>
    </source>
</evidence>
<dbReference type="SUPFAM" id="SSF53271">
    <property type="entry name" value="PRTase-like"/>
    <property type="match status" value="1"/>
</dbReference>
<dbReference type="Pfam" id="PF00156">
    <property type="entry name" value="Pribosyltran"/>
    <property type="match status" value="1"/>
</dbReference>
<dbReference type="CDD" id="cd06223">
    <property type="entry name" value="PRTases_typeI"/>
    <property type="match status" value="1"/>
</dbReference>
<dbReference type="Gene3D" id="3.40.50.2020">
    <property type="match status" value="1"/>
</dbReference>
<dbReference type="Proteomes" id="UP000314960">
    <property type="component" value="Chromosome"/>
</dbReference>
<accession>A0A3Q8CSF6</accession>
<dbReference type="AlphaFoldDB" id="A0A3Q8CSF6"/>
<feature type="domain" description="Phosphoribosyltransferase" evidence="2">
    <location>
        <begin position="174"/>
        <end position="230"/>
    </location>
</feature>
<sequence length="231" mass="26973">MSCLMCQGKISEYFDLSWVLSFQRTKKKYLCNDCQSNFTKLSDAPTCLGCGRKMNVEEICNDCIKWKKAYGQLLENVALYEYNGVMKEYFERFKFMGDFYFANVFNDELKAFVKKEYSKGKDWLYVPIPLSAQSYQTRMFNQVEGLFSGLEFAKLLAVKNEEKKQQSKLNRQERMKRSQPFILNKGSEEIIEGRKILLLDDIYTTGRTLYYAAEIIRSAGAKEIKSMTLAR</sequence>
<dbReference type="EMBL" id="CP018176">
    <property type="protein sequence ID" value="AUJ29259.1"/>
    <property type="molecule type" value="Genomic_DNA"/>
</dbReference>